<accession>A0A6A6U9F6</accession>
<feature type="transmembrane region" description="Helical" evidence="7">
    <location>
        <begin position="175"/>
        <end position="195"/>
    </location>
</feature>
<keyword evidence="10" id="KW-1185">Reference proteome</keyword>
<dbReference type="GO" id="GO:0015171">
    <property type="term" value="F:amino acid transmembrane transporter activity"/>
    <property type="evidence" value="ECO:0007669"/>
    <property type="project" value="TreeGrafter"/>
</dbReference>
<dbReference type="PANTHER" id="PTHR43341">
    <property type="entry name" value="AMINO ACID PERMEASE"/>
    <property type="match status" value="1"/>
</dbReference>
<organism evidence="9 10">
    <name type="scientific">Microthyrium microscopicum</name>
    <dbReference type="NCBI Taxonomy" id="703497"/>
    <lineage>
        <taxon>Eukaryota</taxon>
        <taxon>Fungi</taxon>
        <taxon>Dikarya</taxon>
        <taxon>Ascomycota</taxon>
        <taxon>Pezizomycotina</taxon>
        <taxon>Dothideomycetes</taxon>
        <taxon>Dothideomycetes incertae sedis</taxon>
        <taxon>Microthyriales</taxon>
        <taxon>Microthyriaceae</taxon>
        <taxon>Microthyrium</taxon>
    </lineage>
</organism>
<dbReference type="PROSITE" id="PS00218">
    <property type="entry name" value="AMINO_ACID_PERMEASE_1"/>
    <property type="match status" value="1"/>
</dbReference>
<evidence type="ECO:0000256" key="5">
    <source>
        <dbReference type="ARBA" id="ARBA00022989"/>
    </source>
</evidence>
<reference evidence="9" key="1">
    <citation type="journal article" date="2020" name="Stud. Mycol.">
        <title>101 Dothideomycetes genomes: a test case for predicting lifestyles and emergence of pathogens.</title>
        <authorList>
            <person name="Haridas S."/>
            <person name="Albert R."/>
            <person name="Binder M."/>
            <person name="Bloem J."/>
            <person name="Labutti K."/>
            <person name="Salamov A."/>
            <person name="Andreopoulos B."/>
            <person name="Baker S."/>
            <person name="Barry K."/>
            <person name="Bills G."/>
            <person name="Bluhm B."/>
            <person name="Cannon C."/>
            <person name="Castanera R."/>
            <person name="Culley D."/>
            <person name="Daum C."/>
            <person name="Ezra D."/>
            <person name="Gonzalez J."/>
            <person name="Henrissat B."/>
            <person name="Kuo A."/>
            <person name="Liang C."/>
            <person name="Lipzen A."/>
            <person name="Lutzoni F."/>
            <person name="Magnuson J."/>
            <person name="Mondo S."/>
            <person name="Nolan M."/>
            <person name="Ohm R."/>
            <person name="Pangilinan J."/>
            <person name="Park H.-J."/>
            <person name="Ramirez L."/>
            <person name="Alfaro M."/>
            <person name="Sun H."/>
            <person name="Tritt A."/>
            <person name="Yoshinaga Y."/>
            <person name="Zwiers L.-H."/>
            <person name="Turgeon B."/>
            <person name="Goodwin S."/>
            <person name="Spatafora J."/>
            <person name="Crous P."/>
            <person name="Grigoriev I."/>
        </authorList>
    </citation>
    <scope>NUCLEOTIDE SEQUENCE</scope>
    <source>
        <strain evidence="9">CBS 115976</strain>
    </source>
</reference>
<keyword evidence="6 7" id="KW-0472">Membrane</keyword>
<feature type="transmembrane region" description="Helical" evidence="7">
    <location>
        <begin position="460"/>
        <end position="481"/>
    </location>
</feature>
<dbReference type="Proteomes" id="UP000799302">
    <property type="component" value="Unassembled WGS sequence"/>
</dbReference>
<dbReference type="EMBL" id="MU004236">
    <property type="protein sequence ID" value="KAF2668236.1"/>
    <property type="molecule type" value="Genomic_DNA"/>
</dbReference>
<evidence type="ECO:0000256" key="2">
    <source>
        <dbReference type="ARBA" id="ARBA00022448"/>
    </source>
</evidence>
<dbReference type="InterPro" id="IPR050524">
    <property type="entry name" value="APC_YAT"/>
</dbReference>
<feature type="transmembrane region" description="Helical" evidence="7">
    <location>
        <begin position="114"/>
        <end position="136"/>
    </location>
</feature>
<keyword evidence="5 7" id="KW-1133">Transmembrane helix</keyword>
<dbReference type="Gene3D" id="1.20.1740.10">
    <property type="entry name" value="Amino acid/polyamine transporter I"/>
    <property type="match status" value="1"/>
</dbReference>
<dbReference type="InterPro" id="IPR004840">
    <property type="entry name" value="Amino_acid_permease_CS"/>
</dbReference>
<dbReference type="AlphaFoldDB" id="A0A6A6U9F6"/>
<dbReference type="OrthoDB" id="3900342at2759"/>
<feature type="transmembrane region" description="Helical" evidence="7">
    <location>
        <begin position="254"/>
        <end position="273"/>
    </location>
</feature>
<comment type="subcellular location">
    <subcellularLocation>
        <location evidence="1">Membrane</location>
        <topology evidence="1">Multi-pass membrane protein</topology>
    </subcellularLocation>
</comment>
<feature type="transmembrane region" description="Helical" evidence="7">
    <location>
        <begin position="427"/>
        <end position="448"/>
    </location>
</feature>
<feature type="domain" description="Amino acid permease/ SLC12A" evidence="8">
    <location>
        <begin position="32"/>
        <end position="487"/>
    </location>
</feature>
<feature type="transmembrane region" description="Helical" evidence="7">
    <location>
        <begin position="54"/>
        <end position="76"/>
    </location>
</feature>
<feature type="transmembrane region" description="Helical" evidence="7">
    <location>
        <begin position="378"/>
        <end position="397"/>
    </location>
</feature>
<gene>
    <name evidence="9" type="ORF">BT63DRAFT_271658</name>
</gene>
<feature type="transmembrane region" description="Helical" evidence="7">
    <location>
        <begin position="309"/>
        <end position="331"/>
    </location>
</feature>
<evidence type="ECO:0000256" key="4">
    <source>
        <dbReference type="ARBA" id="ARBA00022970"/>
    </source>
</evidence>
<evidence type="ECO:0000256" key="7">
    <source>
        <dbReference type="SAM" id="Phobius"/>
    </source>
</evidence>
<protein>
    <submittedName>
        <fullName evidence="9">Amino acid transporter</fullName>
    </submittedName>
</protein>
<dbReference type="GO" id="GO:0016020">
    <property type="term" value="C:membrane"/>
    <property type="evidence" value="ECO:0007669"/>
    <property type="project" value="UniProtKB-SubCell"/>
</dbReference>
<sequence>MQSSEVEPNAEAQKALDHGADSSLQRRLVTLHVVMVALGTSIGMGLWLGSGKCLATGGPASLFLGYFLASTIVWALSQSIGEMAVIYPIPSAFVQWTNHFVDPALGFTLGWSYWMLYATGLVNGVQGLVTVLSYWIDSVPVIAVLVMMFVLSLLVNLAPVTLFGNLEIFFSSIKFLWIFIVIITSVVITSGAAPVGDSIGFRYWTTYGFINGFKGFLSVLPTTIFTFAGSESAALTVSELRNPRKAVPKAVRSIWVRLAVFYILGSIAVTITVDPVSEGLFGNEGSGASPFVIAFQNAGLPGLSHSMNFIILISVVSCSLIGSFGGARTAVGLAQIGMAPKICQKADSKGRPWPSIALIMIVGGSLTFLNLNHSGLEVFGWFSNIAALFTLFGWGMISFSHIRFRRAWATQGRTVEELPWASSTYPFCAYWALFWCIAIIAVQFYLSVWPLHEKSSAKTFFVNFVSIIFVIVLYTGAKLWFRGSFLVDLKTVDLDKERRFYASTSDETGQNSGEKPKSRLLEACLQSYRIACGAVKS</sequence>
<proteinExistence type="predicted"/>
<keyword evidence="2" id="KW-0813">Transport</keyword>
<dbReference type="PIRSF" id="PIRSF006060">
    <property type="entry name" value="AA_transporter"/>
    <property type="match status" value="1"/>
</dbReference>
<dbReference type="PANTHER" id="PTHR43341:SF37">
    <property type="entry name" value="AMINO ACID TRANSPORTER (EUROFUNG)"/>
    <property type="match status" value="1"/>
</dbReference>
<dbReference type="Pfam" id="PF00324">
    <property type="entry name" value="AA_permease"/>
    <property type="match status" value="1"/>
</dbReference>
<feature type="transmembrane region" description="Helical" evidence="7">
    <location>
        <begin position="28"/>
        <end position="48"/>
    </location>
</feature>
<evidence type="ECO:0000256" key="1">
    <source>
        <dbReference type="ARBA" id="ARBA00004141"/>
    </source>
</evidence>
<evidence type="ECO:0000259" key="8">
    <source>
        <dbReference type="Pfam" id="PF00324"/>
    </source>
</evidence>
<evidence type="ECO:0000313" key="10">
    <source>
        <dbReference type="Proteomes" id="UP000799302"/>
    </source>
</evidence>
<evidence type="ECO:0000313" key="9">
    <source>
        <dbReference type="EMBL" id="KAF2668236.1"/>
    </source>
</evidence>
<dbReference type="InterPro" id="IPR004841">
    <property type="entry name" value="AA-permease/SLC12A_dom"/>
</dbReference>
<feature type="transmembrane region" description="Helical" evidence="7">
    <location>
        <begin position="142"/>
        <end position="163"/>
    </location>
</feature>
<evidence type="ECO:0000256" key="3">
    <source>
        <dbReference type="ARBA" id="ARBA00022692"/>
    </source>
</evidence>
<feature type="transmembrane region" description="Helical" evidence="7">
    <location>
        <begin position="352"/>
        <end position="372"/>
    </location>
</feature>
<keyword evidence="3 7" id="KW-0812">Transmembrane</keyword>
<evidence type="ECO:0000256" key="6">
    <source>
        <dbReference type="ARBA" id="ARBA00023136"/>
    </source>
</evidence>
<name>A0A6A6U9F6_9PEZI</name>
<keyword evidence="4" id="KW-0029">Amino-acid transport</keyword>